<dbReference type="PANTHER" id="PTHR14237">
    <property type="entry name" value="MOLYBDOPTERIN COFACTOR SULFURASE MOSC"/>
    <property type="match status" value="1"/>
</dbReference>
<dbReference type="InterPro" id="IPR005302">
    <property type="entry name" value="MoCF_Sase_C"/>
</dbReference>
<evidence type="ECO:0000259" key="1">
    <source>
        <dbReference type="PROSITE" id="PS51340"/>
    </source>
</evidence>
<dbReference type="RefSeq" id="WP_141195854.1">
    <property type="nucleotide sequence ID" value="NZ_CP041186.1"/>
</dbReference>
<keyword evidence="3" id="KW-1185">Reference proteome</keyword>
<accession>A0A5B8Y3G2</accession>
<dbReference type="GO" id="GO:0030151">
    <property type="term" value="F:molybdenum ion binding"/>
    <property type="evidence" value="ECO:0007669"/>
    <property type="project" value="InterPro"/>
</dbReference>
<accession>A0A4Y6PNG7</accession>
<dbReference type="Gene3D" id="2.40.33.20">
    <property type="entry name" value="PK beta-barrel domain-like"/>
    <property type="match status" value="1"/>
</dbReference>
<reference evidence="2 3" key="1">
    <citation type="submission" date="2019-06" db="EMBL/GenBank/DDBJ databases">
        <title>Persicimonas caeni gen. nov., sp. nov., a predatory bacterium isolated from solar saltern.</title>
        <authorList>
            <person name="Wang S."/>
        </authorList>
    </citation>
    <scope>NUCLEOTIDE SEQUENCE [LARGE SCALE GENOMIC DNA]</scope>
    <source>
        <strain evidence="2 3">YN101</strain>
    </source>
</reference>
<evidence type="ECO:0000313" key="2">
    <source>
        <dbReference type="EMBL" id="QDG49355.1"/>
    </source>
</evidence>
<dbReference type="GO" id="GO:0003824">
    <property type="term" value="F:catalytic activity"/>
    <property type="evidence" value="ECO:0007669"/>
    <property type="project" value="InterPro"/>
</dbReference>
<dbReference type="SUPFAM" id="SSF141673">
    <property type="entry name" value="MOSC N-terminal domain-like"/>
    <property type="match status" value="1"/>
</dbReference>
<gene>
    <name evidence="2" type="ORF">FIV42_00970</name>
</gene>
<dbReference type="GO" id="GO:0030170">
    <property type="term" value="F:pyridoxal phosphate binding"/>
    <property type="evidence" value="ECO:0007669"/>
    <property type="project" value="InterPro"/>
</dbReference>
<dbReference type="AlphaFoldDB" id="A0A4Y6PNG7"/>
<dbReference type="PROSITE" id="PS51340">
    <property type="entry name" value="MOSC"/>
    <property type="match status" value="1"/>
</dbReference>
<dbReference type="InterPro" id="IPR011037">
    <property type="entry name" value="Pyrv_Knase-like_insert_dom_sf"/>
</dbReference>
<dbReference type="Proteomes" id="UP000315995">
    <property type="component" value="Chromosome"/>
</dbReference>
<dbReference type="Pfam" id="PF03473">
    <property type="entry name" value="MOSC"/>
    <property type="match status" value="1"/>
</dbReference>
<feature type="domain" description="MOSC" evidence="1">
    <location>
        <begin position="120"/>
        <end position="265"/>
    </location>
</feature>
<sequence length="266" mass="29217">MNDIVISSLHIYPVKSAAGVEVDAARVTDRGFAHDRRWMVVAPDGTFITQRSHPKLALVRPSLGGGELRLERAGAAPLVVPAELGRGAELEVEVWGERCKALDAGDEAGRWFGEELGTDCRLVFMPESTRRAVDPKHGGADDIVSFADGYPFLLIEQASLEDLNGRLDAPVPMDRFRPNIVVDGAEAFAADDWERVRIGKVEFRVAKPCDRCVVTTIDQATGEKGKEPLRTLATYRREGSKVLFGQNLIQQNEGVVRVGDRLEVLE</sequence>
<dbReference type="SUPFAM" id="SSF50800">
    <property type="entry name" value="PK beta-barrel domain-like"/>
    <property type="match status" value="1"/>
</dbReference>
<dbReference type="EMBL" id="CP041186">
    <property type="protein sequence ID" value="QDG49355.1"/>
    <property type="molecule type" value="Genomic_DNA"/>
</dbReference>
<dbReference type="PANTHER" id="PTHR14237:SF19">
    <property type="entry name" value="MITOCHONDRIAL AMIDOXIME REDUCING COMPONENT 1"/>
    <property type="match status" value="1"/>
</dbReference>
<proteinExistence type="predicted"/>
<dbReference type="Pfam" id="PF03476">
    <property type="entry name" value="MOSC_N"/>
    <property type="match status" value="1"/>
</dbReference>
<organism evidence="2 3">
    <name type="scientific">Persicimonas caeni</name>
    <dbReference type="NCBI Taxonomy" id="2292766"/>
    <lineage>
        <taxon>Bacteria</taxon>
        <taxon>Deltaproteobacteria</taxon>
        <taxon>Bradymonadales</taxon>
        <taxon>Bradymonadaceae</taxon>
        <taxon>Persicimonas</taxon>
    </lineage>
</organism>
<dbReference type="OrthoDB" id="581532at2"/>
<evidence type="ECO:0000313" key="3">
    <source>
        <dbReference type="Proteomes" id="UP000315995"/>
    </source>
</evidence>
<name>A0A4Y6PNG7_PERCE</name>
<dbReference type="InterPro" id="IPR005303">
    <property type="entry name" value="MOCOS_middle"/>
</dbReference>
<protein>
    <submittedName>
        <fullName evidence="2">MOSC domain-containing protein</fullName>
    </submittedName>
</protein>